<dbReference type="PANTHER" id="PTHR43018">
    <property type="entry name" value="PHOSPHO-2-DEHYDRO-3-DEOXYHEPTONATE ALDOLASE"/>
    <property type="match status" value="1"/>
</dbReference>
<dbReference type="GO" id="GO:0016740">
    <property type="term" value="F:transferase activity"/>
    <property type="evidence" value="ECO:0007669"/>
    <property type="project" value="UniProtKB-KW"/>
</dbReference>
<organism evidence="5 6">
    <name type="scientific">Labilibaculum manganireducens</name>
    <dbReference type="NCBI Taxonomy" id="1940525"/>
    <lineage>
        <taxon>Bacteria</taxon>
        <taxon>Pseudomonadati</taxon>
        <taxon>Bacteroidota</taxon>
        <taxon>Bacteroidia</taxon>
        <taxon>Marinilabiliales</taxon>
        <taxon>Marinifilaceae</taxon>
        <taxon>Labilibaculum</taxon>
    </lineage>
</organism>
<protein>
    <recommendedName>
        <fullName evidence="1">chorismate mutase</fullName>
        <ecNumber evidence="1">5.4.99.5</ecNumber>
    </recommendedName>
</protein>
<evidence type="ECO:0000313" key="5">
    <source>
        <dbReference type="EMBL" id="PKQ69062.1"/>
    </source>
</evidence>
<feature type="domain" description="Chorismate mutase" evidence="4">
    <location>
        <begin position="269"/>
        <end position="360"/>
    </location>
</feature>
<accession>A0A2N3IFG3</accession>
<dbReference type="PANTHER" id="PTHR43018:SF1">
    <property type="entry name" value="PROTEIN AROA(G)"/>
    <property type="match status" value="1"/>
</dbReference>
<dbReference type="InterPro" id="IPR013785">
    <property type="entry name" value="Aldolase_TIM"/>
</dbReference>
<dbReference type="Gene3D" id="3.20.20.70">
    <property type="entry name" value="Aldolase class I"/>
    <property type="match status" value="1"/>
</dbReference>
<dbReference type="Proteomes" id="UP000233618">
    <property type="component" value="Unassembled WGS sequence"/>
</dbReference>
<evidence type="ECO:0000313" key="6">
    <source>
        <dbReference type="Proteomes" id="UP000233618"/>
    </source>
</evidence>
<dbReference type="AlphaFoldDB" id="A0A2N3IFG3"/>
<dbReference type="SUPFAM" id="SSF51569">
    <property type="entry name" value="Aldolase"/>
    <property type="match status" value="1"/>
</dbReference>
<gene>
    <name evidence="5" type="ORF">BZG01_01800</name>
</gene>
<dbReference type="PROSITE" id="PS51168">
    <property type="entry name" value="CHORISMATE_MUT_2"/>
    <property type="match status" value="1"/>
</dbReference>
<dbReference type="EC" id="5.4.99.5" evidence="1"/>
<dbReference type="InterPro" id="IPR006218">
    <property type="entry name" value="DAHP1/KDSA"/>
</dbReference>
<dbReference type="EMBL" id="MVDE01000002">
    <property type="protein sequence ID" value="PKQ69062.1"/>
    <property type="molecule type" value="Genomic_DNA"/>
</dbReference>
<evidence type="ECO:0000256" key="3">
    <source>
        <dbReference type="SAM" id="Coils"/>
    </source>
</evidence>
<dbReference type="InterPro" id="IPR052899">
    <property type="entry name" value="Class-I_DAHP_synthase"/>
</dbReference>
<dbReference type="InterPro" id="IPR036979">
    <property type="entry name" value="CM_dom_sf"/>
</dbReference>
<dbReference type="RefSeq" id="WP_218972980.1">
    <property type="nucleotide sequence ID" value="NZ_MVDE01000002.1"/>
</dbReference>
<dbReference type="GO" id="GO:0004106">
    <property type="term" value="F:chorismate mutase activity"/>
    <property type="evidence" value="ECO:0007669"/>
    <property type="project" value="UniProtKB-EC"/>
</dbReference>
<dbReference type="Pfam" id="PF00793">
    <property type="entry name" value="DAHP_synth_1"/>
    <property type="match status" value="1"/>
</dbReference>
<keyword evidence="6" id="KW-1185">Reference proteome</keyword>
<evidence type="ECO:0000259" key="4">
    <source>
        <dbReference type="PROSITE" id="PS51168"/>
    </source>
</evidence>
<dbReference type="SUPFAM" id="SSF48600">
    <property type="entry name" value="Chorismate mutase II"/>
    <property type="match status" value="1"/>
</dbReference>
<dbReference type="SMART" id="SM00830">
    <property type="entry name" value="CM_2"/>
    <property type="match status" value="1"/>
</dbReference>
<evidence type="ECO:0000256" key="1">
    <source>
        <dbReference type="ARBA" id="ARBA00012404"/>
    </source>
</evidence>
<evidence type="ECO:0000256" key="2">
    <source>
        <dbReference type="ARBA" id="ARBA00022679"/>
    </source>
</evidence>
<reference evidence="5 6" key="1">
    <citation type="journal article" date="2017" name="Front. Microbiol.">
        <title>Labilibaculum manganireducens gen. nov., sp. nov. and Labilibaculum filiforme sp. nov., Novel Bacteroidetes Isolated from Subsurface Sediments of the Baltic Sea.</title>
        <authorList>
            <person name="Vandieken V."/>
            <person name="Marshall I.P."/>
            <person name="Niemann H."/>
            <person name="Engelen B."/>
            <person name="Cypionka H."/>
        </authorList>
    </citation>
    <scope>NUCLEOTIDE SEQUENCE [LARGE SCALE GENOMIC DNA]</scope>
    <source>
        <strain evidence="5 6">59.10-2M</strain>
    </source>
</reference>
<proteinExistence type="predicted"/>
<feature type="coiled-coil region" evidence="3">
    <location>
        <begin position="268"/>
        <end position="295"/>
    </location>
</feature>
<keyword evidence="2" id="KW-0808">Transferase</keyword>
<comment type="caution">
    <text evidence="5">The sequence shown here is derived from an EMBL/GenBank/DDBJ whole genome shotgun (WGS) entry which is preliminary data.</text>
</comment>
<dbReference type="InterPro" id="IPR036263">
    <property type="entry name" value="Chorismate_II_sf"/>
</dbReference>
<name>A0A2N3IFG3_9BACT</name>
<dbReference type="Pfam" id="PF01817">
    <property type="entry name" value="CM_2"/>
    <property type="match status" value="1"/>
</dbReference>
<dbReference type="InterPro" id="IPR002701">
    <property type="entry name" value="CM_II_prokaryot"/>
</dbReference>
<sequence length="363" mass="41411">MSGLENCKPMNTWFKKLDTRPIVISGPSIVESEEQLLSTARELKKVEQVKIFKAGAWKPQTTAKSFGDRGLDILQWLNQVKLETGLLTMVEVASPKHVEMCLRHNVDILWIGARTTSNPFSVQELASALQGMSVPVMVKNPINPDINLWIEALETINKAGISRLAAIHRGFYPFEKTRLHNIPKWEIPIELKSRFHNLPIICDPSHIAGANKYVQEMAQKAMDLNMDGLMFESHFNAAEGISDQERQLTPSDLNQVLRKLICRLPSVEDIEENRLEKYRDQIDSVDSQLIELLAQRMNIVEGIGKYKAEKNMTILQLQRWEKVREKGIELGKSLGLSEPFVAQLLRMIHKEAILKQNEVMNRK</sequence>
<keyword evidence="3" id="KW-0175">Coiled coil</keyword>
<dbReference type="Gene3D" id="1.20.59.10">
    <property type="entry name" value="Chorismate mutase"/>
    <property type="match status" value="1"/>
</dbReference>
<dbReference type="GO" id="GO:0046417">
    <property type="term" value="P:chorismate metabolic process"/>
    <property type="evidence" value="ECO:0007669"/>
    <property type="project" value="InterPro"/>
</dbReference>